<dbReference type="Proteomes" id="UP000673394">
    <property type="component" value="Unassembled WGS sequence"/>
</dbReference>
<organism evidence="2 3">
    <name type="scientific">Paenibacillus lignilyticus</name>
    <dbReference type="NCBI Taxonomy" id="1172615"/>
    <lineage>
        <taxon>Bacteria</taxon>
        <taxon>Bacillati</taxon>
        <taxon>Bacillota</taxon>
        <taxon>Bacilli</taxon>
        <taxon>Bacillales</taxon>
        <taxon>Paenibacillaceae</taxon>
        <taxon>Paenibacillus</taxon>
    </lineage>
</organism>
<evidence type="ECO:0000256" key="1">
    <source>
        <dbReference type="SAM" id="Phobius"/>
    </source>
</evidence>
<comment type="caution">
    <text evidence="2">The sequence shown here is derived from an EMBL/GenBank/DDBJ whole genome shotgun (WGS) entry which is preliminary data.</text>
</comment>
<evidence type="ECO:0000313" key="2">
    <source>
        <dbReference type="EMBL" id="MBP3961107.1"/>
    </source>
</evidence>
<keyword evidence="3" id="KW-1185">Reference proteome</keyword>
<gene>
    <name evidence="2" type="ORF">I8J30_00140</name>
</gene>
<keyword evidence="1" id="KW-0812">Transmembrane</keyword>
<keyword evidence="1" id="KW-1133">Transmembrane helix</keyword>
<proteinExistence type="predicted"/>
<keyword evidence="1" id="KW-0472">Membrane</keyword>
<feature type="transmembrane region" description="Helical" evidence="1">
    <location>
        <begin position="7"/>
        <end position="25"/>
    </location>
</feature>
<name>A0ABS5C627_9BACL</name>
<sequence>MPDWLKKGLLCTLFSMGCGLMLAIFPNVKTGVNFLFSILALVIAIFYFKRFTSLRSRIVFGVMSLLFFLFFTIVIAVVLYARAHPMTTA</sequence>
<accession>A0ABS5C627</accession>
<dbReference type="EMBL" id="JAGKSP010000001">
    <property type="protein sequence ID" value="MBP3961107.1"/>
    <property type="molecule type" value="Genomic_DNA"/>
</dbReference>
<dbReference type="RefSeq" id="WP_210654401.1">
    <property type="nucleotide sequence ID" value="NZ_JAGKSP010000001.1"/>
</dbReference>
<protein>
    <submittedName>
        <fullName evidence="2">Uncharacterized protein</fullName>
    </submittedName>
</protein>
<feature type="transmembrane region" description="Helical" evidence="1">
    <location>
        <begin position="60"/>
        <end position="81"/>
    </location>
</feature>
<reference evidence="2 3" key="1">
    <citation type="submission" date="2021-04" db="EMBL/GenBank/DDBJ databases">
        <title>Paenibacillus sp. DLE-14 whole genome sequence.</title>
        <authorList>
            <person name="Ham Y.J."/>
        </authorList>
    </citation>
    <scope>NUCLEOTIDE SEQUENCE [LARGE SCALE GENOMIC DNA]</scope>
    <source>
        <strain evidence="2 3">DLE-14</strain>
    </source>
</reference>
<dbReference type="PROSITE" id="PS51257">
    <property type="entry name" value="PROKAR_LIPOPROTEIN"/>
    <property type="match status" value="1"/>
</dbReference>
<feature type="transmembrane region" description="Helical" evidence="1">
    <location>
        <begin position="31"/>
        <end position="48"/>
    </location>
</feature>
<evidence type="ECO:0000313" key="3">
    <source>
        <dbReference type="Proteomes" id="UP000673394"/>
    </source>
</evidence>